<evidence type="ECO:0000256" key="1">
    <source>
        <dbReference type="ARBA" id="ARBA00001924"/>
    </source>
</evidence>
<evidence type="ECO:0000256" key="6">
    <source>
        <dbReference type="ARBA" id="ARBA00034078"/>
    </source>
</evidence>
<keyword evidence="5" id="KW-0411">Iron-sulfur</keyword>
<feature type="domain" description="Aldehyde oxidase/xanthine dehydrogenase first molybdopterin binding" evidence="7">
    <location>
        <begin position="35"/>
        <end position="246"/>
    </location>
</feature>
<dbReference type="STRING" id="104452.A0A0L7K4J2"/>
<reference evidence="9 10" key="1">
    <citation type="journal article" date="2015" name="Genome Biol. Evol.">
        <title>The genome of winter moth (Operophtera brumata) provides a genomic perspective on sexual dimorphism and phenology.</title>
        <authorList>
            <person name="Derks M.F."/>
            <person name="Smit S."/>
            <person name="Salis L."/>
            <person name="Schijlen E."/>
            <person name="Bossers A."/>
            <person name="Mateman C."/>
            <person name="Pijl A.S."/>
            <person name="de Ridder D."/>
            <person name="Groenen M.A."/>
            <person name="Visser M.E."/>
            <person name="Megens H.J."/>
        </authorList>
    </citation>
    <scope>NUCLEOTIDE SEQUENCE [LARGE SCALE GENOMIC DNA]</scope>
    <source>
        <strain evidence="9">WM2013NL</strain>
        <tissue evidence="9">Head and thorax</tissue>
    </source>
</reference>
<dbReference type="GO" id="GO:0005506">
    <property type="term" value="F:iron ion binding"/>
    <property type="evidence" value="ECO:0007669"/>
    <property type="project" value="InterPro"/>
</dbReference>
<dbReference type="InterPro" id="IPR016208">
    <property type="entry name" value="Ald_Oxase/xanthine_DH-like"/>
</dbReference>
<feature type="domain" description="Aldehyde oxidase/xanthine dehydrogenase second molybdopterin binding" evidence="8">
    <location>
        <begin position="265"/>
        <end position="523"/>
    </location>
</feature>
<comment type="similarity">
    <text evidence="2">Belongs to the xanthine dehydrogenase family.</text>
</comment>
<evidence type="ECO:0000313" key="10">
    <source>
        <dbReference type="Proteomes" id="UP000037510"/>
    </source>
</evidence>
<comment type="cofactor">
    <cofactor evidence="1">
        <name>Mo-molybdopterin</name>
        <dbReference type="ChEBI" id="CHEBI:71302"/>
    </cofactor>
</comment>
<dbReference type="InterPro" id="IPR008274">
    <property type="entry name" value="AldOxase/xan_DH_MoCoBD1"/>
</dbReference>
<comment type="caution">
    <text evidence="9">The sequence shown here is derived from an EMBL/GenBank/DDBJ whole genome shotgun (WGS) entry which is preliminary data.</text>
</comment>
<dbReference type="Pfam" id="PF02738">
    <property type="entry name" value="MoCoBD_1"/>
    <property type="match status" value="1"/>
</dbReference>
<name>A0A0L7K4J2_OPEBR</name>
<dbReference type="Proteomes" id="UP000037510">
    <property type="component" value="Unassembled WGS sequence"/>
</dbReference>
<evidence type="ECO:0000259" key="7">
    <source>
        <dbReference type="Pfam" id="PF02738"/>
    </source>
</evidence>
<proteinExistence type="inferred from homology"/>
<keyword evidence="10" id="KW-1185">Reference proteome</keyword>
<dbReference type="Pfam" id="PF20256">
    <property type="entry name" value="MoCoBD_2"/>
    <property type="match status" value="1"/>
</dbReference>
<dbReference type="PANTHER" id="PTHR11908">
    <property type="entry name" value="XANTHINE DEHYDROGENASE"/>
    <property type="match status" value="1"/>
</dbReference>
<accession>A0A0L7K4J2</accession>
<dbReference type="Gene3D" id="3.30.365.10">
    <property type="entry name" value="Aldehyde oxidase/xanthine dehydrogenase, molybdopterin binding domain"/>
    <property type="match status" value="4"/>
</dbReference>
<keyword evidence="3" id="KW-0500">Molybdenum</keyword>
<keyword evidence="4" id="KW-0408">Iron</keyword>
<dbReference type="SUPFAM" id="SSF56003">
    <property type="entry name" value="Molybdenum cofactor-binding domain"/>
    <property type="match status" value="1"/>
</dbReference>
<evidence type="ECO:0000313" key="9">
    <source>
        <dbReference type="EMBL" id="KOB57817.1"/>
    </source>
</evidence>
<gene>
    <name evidence="9" type="ORF">OBRU01_25671</name>
</gene>
<comment type="cofactor">
    <cofactor evidence="6">
        <name>[2Fe-2S] cluster</name>
        <dbReference type="ChEBI" id="CHEBI:190135"/>
    </cofactor>
</comment>
<evidence type="ECO:0000256" key="3">
    <source>
        <dbReference type="ARBA" id="ARBA00022505"/>
    </source>
</evidence>
<evidence type="ECO:0000256" key="4">
    <source>
        <dbReference type="ARBA" id="ARBA00022714"/>
    </source>
</evidence>
<dbReference type="EMBL" id="JTDY01010975">
    <property type="protein sequence ID" value="KOB57817.1"/>
    <property type="molecule type" value="Genomic_DNA"/>
</dbReference>
<keyword evidence="4" id="KW-0479">Metal-binding</keyword>
<dbReference type="FunFam" id="3.30.365.10:FF:000001">
    <property type="entry name" value="Xanthine dehydrogenase oxidase"/>
    <property type="match status" value="1"/>
</dbReference>
<organism evidence="9 10">
    <name type="scientific">Operophtera brumata</name>
    <name type="common">Winter moth</name>
    <name type="synonym">Phalaena brumata</name>
    <dbReference type="NCBI Taxonomy" id="104452"/>
    <lineage>
        <taxon>Eukaryota</taxon>
        <taxon>Metazoa</taxon>
        <taxon>Ecdysozoa</taxon>
        <taxon>Arthropoda</taxon>
        <taxon>Hexapoda</taxon>
        <taxon>Insecta</taxon>
        <taxon>Pterygota</taxon>
        <taxon>Neoptera</taxon>
        <taxon>Endopterygota</taxon>
        <taxon>Lepidoptera</taxon>
        <taxon>Glossata</taxon>
        <taxon>Ditrysia</taxon>
        <taxon>Geometroidea</taxon>
        <taxon>Geometridae</taxon>
        <taxon>Larentiinae</taxon>
        <taxon>Operophtera</taxon>
    </lineage>
</organism>
<evidence type="ECO:0000259" key="8">
    <source>
        <dbReference type="Pfam" id="PF20256"/>
    </source>
</evidence>
<evidence type="ECO:0000256" key="2">
    <source>
        <dbReference type="ARBA" id="ARBA00006849"/>
    </source>
</evidence>
<dbReference type="GO" id="GO:0016491">
    <property type="term" value="F:oxidoreductase activity"/>
    <property type="evidence" value="ECO:0007669"/>
    <property type="project" value="InterPro"/>
</dbReference>
<dbReference type="InterPro" id="IPR046867">
    <property type="entry name" value="AldOxase/xan_DH_MoCoBD2"/>
</dbReference>
<dbReference type="AlphaFoldDB" id="A0A0L7K4J2"/>
<keyword evidence="4" id="KW-0001">2Fe-2S</keyword>
<sequence length="566" mass="62882">MSNTYKGNISKALLFHQVRQEIIIKPSDRGTDITKTIQGRFTIPSQYHYTMETQSCTVSNNSRGVTVRAATQWMDLVNVAVGNALGIEHNRVEVIVPRLGGGYGGKGSRSSQIACACAVVAYKLNRTATLVMSIVDNMAAVGKRQECEMDYEIGINNDGLIQYLNITYYSDCGYCFNDAAGDFSEMMVTLYDTSRWQIEGYSVLTDKAGMTWCRAPGSTESISIIEHIMERIAFATKKDPTDIRLMHLAKKNVVMKDIVASFQRDCDFEERKAAIKKFNEENAWKKKALRLSLMAYPIIYSWNFPVTITIHHADGTISMAHGGIEMGQGINTKVAQVCAYTLKIPLEKVTVRPSDSFTSPNSMASNGSITSDCVAFATVKACEELLRRLEPFKKGLENPKYIPTSVLHDVPFRQPARLHRVRSVRRRGRAGRADGQPSAAESGCSALNYTLQDYTVYGVCAAEVELHVLMGSNQLRRVDLLEDTGISISPDIDVGQHLVYGSNGKLLTNRTWTYKPPGAKDIPADFRVSFRRNSPNPAGVLRSKGTYSYHYLLMFISLCSLKALET</sequence>
<protein>
    <submittedName>
        <fullName evidence="9">Aldehyde oxidase 2</fullName>
    </submittedName>
</protein>
<dbReference type="InterPro" id="IPR037165">
    <property type="entry name" value="AldOxase/xan_DH_Mopterin-bd_sf"/>
</dbReference>
<dbReference type="GO" id="GO:0051537">
    <property type="term" value="F:2 iron, 2 sulfur cluster binding"/>
    <property type="evidence" value="ECO:0007669"/>
    <property type="project" value="UniProtKB-KW"/>
</dbReference>
<evidence type="ECO:0000256" key="5">
    <source>
        <dbReference type="ARBA" id="ARBA00023014"/>
    </source>
</evidence>
<dbReference type="PANTHER" id="PTHR11908:SF132">
    <property type="entry name" value="ALDEHYDE OXIDASE 1-RELATED"/>
    <property type="match status" value="1"/>
</dbReference>